<dbReference type="InterPro" id="IPR042150">
    <property type="entry name" value="MmRce1-like"/>
</dbReference>
<feature type="transmembrane region" description="Helical" evidence="1">
    <location>
        <begin position="50"/>
        <end position="67"/>
    </location>
</feature>
<evidence type="ECO:0000256" key="1">
    <source>
        <dbReference type="SAM" id="Phobius"/>
    </source>
</evidence>
<dbReference type="PANTHER" id="PTHR35797">
    <property type="entry name" value="PROTEASE-RELATED"/>
    <property type="match status" value="1"/>
</dbReference>
<dbReference type="Proteomes" id="UP001500218">
    <property type="component" value="Unassembled WGS sequence"/>
</dbReference>
<feature type="transmembrane region" description="Helical" evidence="1">
    <location>
        <begin position="227"/>
        <end position="246"/>
    </location>
</feature>
<sequence length="301" mass="31398">MTRRRTRINFAIFAAAAVGAGWLGVALDRANGVSLDGSVALSESSGTTGQAIFILGPAIVALVLYFASRDGAGPLGFTLRFPHRTRWFAGAAVLYPAMTVLAVGAGLLAGQAALTWTPAAGKPSLVAAFGAIFAIQLVKNLIEELIFRGYGTRTAVALGLPGRVTPHLLVGVIWAAWHLPLYLVWTTAADMALITSLSWPVYLVMFFVGVTATAVVYGELRVRTGSIWPGVLLHSMCNAVATPLLANGHLTFPGHGDAYFSPVPSSLIVAALFGAVAVWLTRRAASAPVAAAPEPTPVAVR</sequence>
<dbReference type="Pfam" id="PF02517">
    <property type="entry name" value="Rce1-like"/>
    <property type="match status" value="1"/>
</dbReference>
<dbReference type="PANTHER" id="PTHR35797:SF1">
    <property type="entry name" value="PROTEASE"/>
    <property type="match status" value="1"/>
</dbReference>
<reference evidence="4" key="1">
    <citation type="journal article" date="2019" name="Int. J. Syst. Evol. Microbiol.">
        <title>The Global Catalogue of Microorganisms (GCM) 10K type strain sequencing project: providing services to taxonomists for standard genome sequencing and annotation.</title>
        <authorList>
            <consortium name="The Broad Institute Genomics Platform"/>
            <consortium name="The Broad Institute Genome Sequencing Center for Infectious Disease"/>
            <person name="Wu L."/>
            <person name="Ma J."/>
        </authorList>
    </citation>
    <scope>NUCLEOTIDE SEQUENCE [LARGE SCALE GENOMIC DNA]</scope>
    <source>
        <strain evidence="4">JCM 13250</strain>
    </source>
</reference>
<proteinExistence type="predicted"/>
<evidence type="ECO:0000259" key="2">
    <source>
        <dbReference type="Pfam" id="PF02517"/>
    </source>
</evidence>
<dbReference type="InterPro" id="IPR003675">
    <property type="entry name" value="Rce1/LyrA-like_dom"/>
</dbReference>
<keyword evidence="4" id="KW-1185">Reference proteome</keyword>
<evidence type="ECO:0000313" key="4">
    <source>
        <dbReference type="Proteomes" id="UP001500218"/>
    </source>
</evidence>
<dbReference type="RefSeq" id="WP_344138125.1">
    <property type="nucleotide sequence ID" value="NZ_BAAALT010000231.1"/>
</dbReference>
<evidence type="ECO:0000313" key="3">
    <source>
        <dbReference type="EMBL" id="GAA1826806.1"/>
    </source>
</evidence>
<keyword evidence="1" id="KW-0472">Membrane</keyword>
<feature type="transmembrane region" description="Helical" evidence="1">
    <location>
        <begin position="197"/>
        <end position="220"/>
    </location>
</feature>
<feature type="transmembrane region" description="Helical" evidence="1">
    <location>
        <begin position="87"/>
        <end position="113"/>
    </location>
</feature>
<organism evidence="3 4">
    <name type="scientific">Luedemannella flava</name>
    <dbReference type="NCBI Taxonomy" id="349316"/>
    <lineage>
        <taxon>Bacteria</taxon>
        <taxon>Bacillati</taxon>
        <taxon>Actinomycetota</taxon>
        <taxon>Actinomycetes</taxon>
        <taxon>Micromonosporales</taxon>
        <taxon>Micromonosporaceae</taxon>
        <taxon>Luedemannella</taxon>
    </lineage>
</organism>
<comment type="caution">
    <text evidence="3">The sequence shown here is derived from an EMBL/GenBank/DDBJ whole genome shotgun (WGS) entry which is preliminary data.</text>
</comment>
<keyword evidence="1" id="KW-1133">Transmembrane helix</keyword>
<protein>
    <recommendedName>
        <fullName evidence="2">CAAX prenyl protease 2/Lysostaphin resistance protein A-like domain-containing protein</fullName>
    </recommendedName>
</protein>
<feature type="transmembrane region" description="Helical" evidence="1">
    <location>
        <begin position="258"/>
        <end position="280"/>
    </location>
</feature>
<gene>
    <name evidence="3" type="ORF">GCM10009682_52930</name>
</gene>
<accession>A0ABP4YQ99</accession>
<feature type="domain" description="CAAX prenyl protease 2/Lysostaphin resistance protein A-like" evidence="2">
    <location>
        <begin position="130"/>
        <end position="240"/>
    </location>
</feature>
<feature type="transmembrane region" description="Helical" evidence="1">
    <location>
        <begin position="125"/>
        <end position="142"/>
    </location>
</feature>
<keyword evidence="1" id="KW-0812">Transmembrane</keyword>
<dbReference type="EMBL" id="BAAALT010000231">
    <property type="protein sequence ID" value="GAA1826806.1"/>
    <property type="molecule type" value="Genomic_DNA"/>
</dbReference>
<name>A0ABP4YQ99_9ACTN</name>